<dbReference type="SMR" id="A0A5E4NG70"/>
<dbReference type="InterPro" id="IPR036728">
    <property type="entry name" value="PBP_GOBP_sf"/>
</dbReference>
<feature type="signal peptide" evidence="1">
    <location>
        <begin position="1"/>
        <end position="27"/>
    </location>
</feature>
<dbReference type="SUPFAM" id="SSF47565">
    <property type="entry name" value="Insect pheromone/odorant-binding proteins"/>
    <property type="match status" value="1"/>
</dbReference>
<dbReference type="AlphaFoldDB" id="A0A5E4NG70"/>
<protein>
    <submittedName>
        <fullName evidence="2">Pheromone/general odorant binding protein</fullName>
    </submittedName>
</protein>
<sequence>MPLPRIAVVVVPFVIFLVLTTPDYVSARFTTVQIEALGRACHASAADLAVAKAYQVPTTQSGKCLMKCMINKLKLLNIDGTYNKKGVELALKQYWPEWPLDKILLINSKCFDESKRVPLAKAATCDYAYEVMACINTQAKELNIL</sequence>
<gene>
    <name evidence="2" type="ORF">CINCED_3A007150</name>
</gene>
<accession>A0A5E4NG70</accession>
<feature type="chain" id="PRO_5022853838" evidence="1">
    <location>
        <begin position="28"/>
        <end position="145"/>
    </location>
</feature>
<keyword evidence="3" id="KW-1185">Reference proteome</keyword>
<evidence type="ECO:0000313" key="2">
    <source>
        <dbReference type="EMBL" id="VVC43934.1"/>
    </source>
</evidence>
<evidence type="ECO:0000256" key="1">
    <source>
        <dbReference type="SAM" id="SignalP"/>
    </source>
</evidence>
<dbReference type="EMBL" id="CABPRJ010002374">
    <property type="protein sequence ID" value="VVC43934.1"/>
    <property type="molecule type" value="Genomic_DNA"/>
</dbReference>
<name>A0A5E4NG70_9HEMI</name>
<reference evidence="2 3" key="1">
    <citation type="submission" date="2019-08" db="EMBL/GenBank/DDBJ databases">
        <authorList>
            <person name="Alioto T."/>
            <person name="Alioto T."/>
            <person name="Gomez Garrido J."/>
        </authorList>
    </citation>
    <scope>NUCLEOTIDE SEQUENCE [LARGE SCALE GENOMIC DNA]</scope>
</reference>
<organism evidence="2 3">
    <name type="scientific">Cinara cedri</name>
    <dbReference type="NCBI Taxonomy" id="506608"/>
    <lineage>
        <taxon>Eukaryota</taxon>
        <taxon>Metazoa</taxon>
        <taxon>Ecdysozoa</taxon>
        <taxon>Arthropoda</taxon>
        <taxon>Hexapoda</taxon>
        <taxon>Insecta</taxon>
        <taxon>Pterygota</taxon>
        <taxon>Neoptera</taxon>
        <taxon>Paraneoptera</taxon>
        <taxon>Hemiptera</taxon>
        <taxon>Sternorrhyncha</taxon>
        <taxon>Aphidomorpha</taxon>
        <taxon>Aphidoidea</taxon>
        <taxon>Aphididae</taxon>
        <taxon>Lachninae</taxon>
        <taxon>Cinara</taxon>
    </lineage>
</organism>
<dbReference type="GO" id="GO:0005549">
    <property type="term" value="F:odorant binding"/>
    <property type="evidence" value="ECO:0007669"/>
    <property type="project" value="InterPro"/>
</dbReference>
<dbReference type="Pfam" id="PF01395">
    <property type="entry name" value="PBP_GOBP"/>
    <property type="match status" value="1"/>
</dbReference>
<dbReference type="InterPro" id="IPR006170">
    <property type="entry name" value="PBP/GOBP"/>
</dbReference>
<dbReference type="CDD" id="cd23992">
    <property type="entry name" value="PBP_GOBP"/>
    <property type="match status" value="1"/>
</dbReference>
<proteinExistence type="predicted"/>
<dbReference type="OrthoDB" id="6574851at2759"/>
<dbReference type="Proteomes" id="UP000325440">
    <property type="component" value="Unassembled WGS sequence"/>
</dbReference>
<dbReference type="Gene3D" id="1.10.238.20">
    <property type="entry name" value="Pheromone/general odorant binding protein domain"/>
    <property type="match status" value="1"/>
</dbReference>
<keyword evidence="1" id="KW-0732">Signal</keyword>
<evidence type="ECO:0000313" key="3">
    <source>
        <dbReference type="Proteomes" id="UP000325440"/>
    </source>
</evidence>